<dbReference type="PROSITE" id="PS51039">
    <property type="entry name" value="ZF_AN1"/>
    <property type="match status" value="1"/>
</dbReference>
<dbReference type="InterPro" id="IPR002653">
    <property type="entry name" value="Znf_A20"/>
</dbReference>
<comment type="caution">
    <text evidence="8">The sequence shown here is derived from an EMBL/GenBank/DDBJ whole genome shotgun (WGS) entry which is preliminary data.</text>
</comment>
<dbReference type="FunFam" id="4.10.1110.10:FF:000001">
    <property type="entry name" value="Zinc finger AN1-type containing 6"/>
    <property type="match status" value="1"/>
</dbReference>
<evidence type="ECO:0000256" key="2">
    <source>
        <dbReference type="ARBA" id="ARBA00022723"/>
    </source>
</evidence>
<keyword evidence="4" id="KW-0862">Zinc</keyword>
<dbReference type="PANTHER" id="PTHR10634">
    <property type="entry name" value="AN1-TYPE ZINC FINGER PROTEIN"/>
    <property type="match status" value="1"/>
</dbReference>
<accession>A0ABC8V492</accession>
<dbReference type="Gene3D" id="4.10.1110.10">
    <property type="entry name" value="AN1-like Zinc finger"/>
    <property type="match status" value="1"/>
</dbReference>
<dbReference type="Gene3D" id="1.20.5.4770">
    <property type="match status" value="1"/>
</dbReference>
<reference evidence="8 9" key="1">
    <citation type="submission" date="2024-02" db="EMBL/GenBank/DDBJ databases">
        <authorList>
            <person name="Vignale AGUSTIN F."/>
            <person name="Sosa J E."/>
            <person name="Modenutti C."/>
        </authorList>
    </citation>
    <scope>NUCLEOTIDE SEQUENCE [LARGE SCALE GENOMIC DNA]</scope>
</reference>
<evidence type="ECO:0000259" key="6">
    <source>
        <dbReference type="PROSITE" id="PS51036"/>
    </source>
</evidence>
<evidence type="ECO:0008006" key="10">
    <source>
        <dbReference type="Google" id="ProtNLM"/>
    </source>
</evidence>
<dbReference type="InterPro" id="IPR050652">
    <property type="entry name" value="AN1_A20_ZnFinger"/>
</dbReference>
<keyword evidence="3 5" id="KW-0863">Zinc-finger</keyword>
<dbReference type="EMBL" id="CAUOFW020010313">
    <property type="protein sequence ID" value="CAK9188150.1"/>
    <property type="molecule type" value="Genomic_DNA"/>
</dbReference>
<evidence type="ECO:0000256" key="3">
    <source>
        <dbReference type="ARBA" id="ARBA00022771"/>
    </source>
</evidence>
<feature type="domain" description="A20-type" evidence="6">
    <location>
        <begin position="30"/>
        <end position="64"/>
    </location>
</feature>
<evidence type="ECO:0000313" key="9">
    <source>
        <dbReference type="Proteomes" id="UP001642360"/>
    </source>
</evidence>
<keyword evidence="2" id="KW-0479">Metal-binding</keyword>
<evidence type="ECO:0000256" key="1">
    <source>
        <dbReference type="ARBA" id="ARBA00003732"/>
    </source>
</evidence>
<dbReference type="GO" id="GO:0008270">
    <property type="term" value="F:zinc ion binding"/>
    <property type="evidence" value="ECO:0007669"/>
    <property type="project" value="UniProtKB-KW"/>
</dbReference>
<dbReference type="SUPFAM" id="SSF57716">
    <property type="entry name" value="Glucocorticoid receptor-like (DNA-binding domain)"/>
    <property type="match status" value="1"/>
</dbReference>
<dbReference type="AlphaFoldDB" id="A0ABC8V492"/>
<dbReference type="SUPFAM" id="SSF118310">
    <property type="entry name" value="AN1-like Zinc finger"/>
    <property type="match status" value="1"/>
</dbReference>
<evidence type="ECO:0000256" key="5">
    <source>
        <dbReference type="PROSITE-ProRule" id="PRU00449"/>
    </source>
</evidence>
<evidence type="ECO:0000259" key="7">
    <source>
        <dbReference type="PROSITE" id="PS51039"/>
    </source>
</evidence>
<dbReference type="InterPro" id="IPR000058">
    <property type="entry name" value="Znf_AN1"/>
</dbReference>
<dbReference type="PANTHER" id="PTHR10634:SF67">
    <property type="entry name" value="AN1-TYPE ZINC FINGER PROTEIN 3"/>
    <property type="match status" value="1"/>
</dbReference>
<comment type="function">
    <text evidence="1">May be involved in environmental stress response.</text>
</comment>
<sequence>RGNISIFADLICNHKEKGNNMAEEHGFQAPEGHRLCANNCGFFGSSATQNLCSKCYGDFCLKEDQKKSVKTAVENSLSVSASSAVSSVAPPYSSPVSLQKAAGDGLVSAAEEVVVVQPVAAQLNRCSACRKRVGLTGFRCRCGTTFCGTHRHPELHGCTFDFKAIGREAIEKANPVVKAEKLEKI</sequence>
<gene>
    <name evidence="8" type="ORF">ILEXP_LOCUS58786</name>
</gene>
<dbReference type="Pfam" id="PF01754">
    <property type="entry name" value="zf-A20"/>
    <property type="match status" value="1"/>
</dbReference>
<dbReference type="SMART" id="SM00154">
    <property type="entry name" value="ZnF_AN1"/>
    <property type="match status" value="1"/>
</dbReference>
<dbReference type="SMART" id="SM00259">
    <property type="entry name" value="ZnF_A20"/>
    <property type="match status" value="1"/>
</dbReference>
<protein>
    <recommendedName>
        <fullName evidence="10">Zinc finger A20 and AN1 domain-containing stress-associated protein 4</fullName>
    </recommendedName>
</protein>
<proteinExistence type="predicted"/>
<feature type="non-terminal residue" evidence="8">
    <location>
        <position position="1"/>
    </location>
</feature>
<name>A0ABC8V492_9AQUA</name>
<feature type="domain" description="AN1-type" evidence="7">
    <location>
        <begin position="120"/>
        <end position="166"/>
    </location>
</feature>
<dbReference type="PROSITE" id="PS51036">
    <property type="entry name" value="ZF_A20"/>
    <property type="match status" value="1"/>
</dbReference>
<dbReference type="InterPro" id="IPR035896">
    <property type="entry name" value="AN1-like_Znf"/>
</dbReference>
<dbReference type="Proteomes" id="UP001642360">
    <property type="component" value="Unassembled WGS sequence"/>
</dbReference>
<evidence type="ECO:0000313" key="8">
    <source>
        <dbReference type="EMBL" id="CAK9188150.1"/>
    </source>
</evidence>
<organism evidence="8 9">
    <name type="scientific">Ilex paraguariensis</name>
    <name type="common">yerba mate</name>
    <dbReference type="NCBI Taxonomy" id="185542"/>
    <lineage>
        <taxon>Eukaryota</taxon>
        <taxon>Viridiplantae</taxon>
        <taxon>Streptophyta</taxon>
        <taxon>Embryophyta</taxon>
        <taxon>Tracheophyta</taxon>
        <taxon>Spermatophyta</taxon>
        <taxon>Magnoliopsida</taxon>
        <taxon>eudicotyledons</taxon>
        <taxon>Gunneridae</taxon>
        <taxon>Pentapetalae</taxon>
        <taxon>asterids</taxon>
        <taxon>campanulids</taxon>
        <taxon>Aquifoliales</taxon>
        <taxon>Aquifoliaceae</taxon>
        <taxon>Ilex</taxon>
    </lineage>
</organism>
<evidence type="ECO:0000256" key="4">
    <source>
        <dbReference type="ARBA" id="ARBA00022833"/>
    </source>
</evidence>
<keyword evidence="9" id="KW-1185">Reference proteome</keyword>
<dbReference type="Pfam" id="PF01428">
    <property type="entry name" value="zf-AN1"/>
    <property type="match status" value="1"/>
</dbReference>